<sequence>MIFFDIFIFLHFCIVVFIVPFELFIVSKFIQFYLMFLSPQWPTSKVKNFGSSTNVSTMHIGLFFYLTSASLSNFAGHQLLVQILTDGDLLLTLGTDHSLLALFYSPNDGAAVRTLASQQQNGSLL</sequence>
<dbReference type="EMBL" id="JAHRIP010057161">
    <property type="protein sequence ID" value="MEQ2302959.1"/>
    <property type="molecule type" value="Genomic_DNA"/>
</dbReference>
<comment type="caution">
    <text evidence="2">The sequence shown here is derived from an EMBL/GenBank/DDBJ whole genome shotgun (WGS) entry which is preliminary data.</text>
</comment>
<organism evidence="2 3">
    <name type="scientific">Ameca splendens</name>
    <dbReference type="NCBI Taxonomy" id="208324"/>
    <lineage>
        <taxon>Eukaryota</taxon>
        <taxon>Metazoa</taxon>
        <taxon>Chordata</taxon>
        <taxon>Craniata</taxon>
        <taxon>Vertebrata</taxon>
        <taxon>Euteleostomi</taxon>
        <taxon>Actinopterygii</taxon>
        <taxon>Neopterygii</taxon>
        <taxon>Teleostei</taxon>
        <taxon>Neoteleostei</taxon>
        <taxon>Acanthomorphata</taxon>
        <taxon>Ovalentaria</taxon>
        <taxon>Atherinomorphae</taxon>
        <taxon>Cyprinodontiformes</taxon>
        <taxon>Goodeidae</taxon>
        <taxon>Ameca</taxon>
    </lineage>
</organism>
<evidence type="ECO:0000313" key="3">
    <source>
        <dbReference type="Proteomes" id="UP001469553"/>
    </source>
</evidence>
<gene>
    <name evidence="2" type="ORF">AMECASPLE_011923</name>
</gene>
<keyword evidence="1" id="KW-0472">Membrane</keyword>
<accession>A0ABV0ZAS2</accession>
<keyword evidence="1" id="KW-0812">Transmembrane</keyword>
<evidence type="ECO:0000256" key="1">
    <source>
        <dbReference type="SAM" id="Phobius"/>
    </source>
</evidence>
<reference evidence="2 3" key="1">
    <citation type="submission" date="2021-06" db="EMBL/GenBank/DDBJ databases">
        <authorList>
            <person name="Palmer J.M."/>
        </authorList>
    </citation>
    <scope>NUCLEOTIDE SEQUENCE [LARGE SCALE GENOMIC DNA]</scope>
    <source>
        <strain evidence="2 3">AS_MEX2019</strain>
        <tissue evidence="2">Muscle</tissue>
    </source>
</reference>
<dbReference type="Proteomes" id="UP001469553">
    <property type="component" value="Unassembled WGS sequence"/>
</dbReference>
<keyword evidence="1" id="KW-1133">Transmembrane helix</keyword>
<keyword evidence="3" id="KW-1185">Reference proteome</keyword>
<evidence type="ECO:0000313" key="2">
    <source>
        <dbReference type="EMBL" id="MEQ2302959.1"/>
    </source>
</evidence>
<protein>
    <submittedName>
        <fullName evidence="2">Uncharacterized protein</fullName>
    </submittedName>
</protein>
<name>A0ABV0ZAS2_9TELE</name>
<feature type="transmembrane region" description="Helical" evidence="1">
    <location>
        <begin position="6"/>
        <end position="26"/>
    </location>
</feature>
<proteinExistence type="predicted"/>